<proteinExistence type="inferred from homology"/>
<feature type="signal peptide" evidence="5">
    <location>
        <begin position="1"/>
        <end position="15"/>
    </location>
</feature>
<dbReference type="SMART" id="SM00708">
    <property type="entry name" value="PhBP"/>
    <property type="match status" value="2"/>
</dbReference>
<name>A0AAN7SNQ2_9COLE</name>
<dbReference type="Proteomes" id="UP001353858">
    <property type="component" value="Unassembled WGS sequence"/>
</dbReference>
<dbReference type="SUPFAM" id="SSF47565">
    <property type="entry name" value="Insect pheromone/odorant-binding proteins"/>
    <property type="match status" value="2"/>
</dbReference>
<keyword evidence="4 5" id="KW-0732">Signal</keyword>
<dbReference type="InterPro" id="IPR036728">
    <property type="entry name" value="PBP_GOBP_sf"/>
</dbReference>
<evidence type="ECO:0000313" key="6">
    <source>
        <dbReference type="EMBL" id="KAK4878878.1"/>
    </source>
</evidence>
<evidence type="ECO:0000256" key="3">
    <source>
        <dbReference type="ARBA" id="ARBA00022525"/>
    </source>
</evidence>
<evidence type="ECO:0000256" key="1">
    <source>
        <dbReference type="ARBA" id="ARBA00004613"/>
    </source>
</evidence>
<comment type="caution">
    <text evidence="6">The sequence shown here is derived from an EMBL/GenBank/DDBJ whole genome shotgun (WGS) entry which is preliminary data.</text>
</comment>
<gene>
    <name evidence="6" type="ORF">RN001_011384</name>
</gene>
<sequence>MRLILLLIVSSSALYRNVIDEVNTIWGKIIAPYHDLCITETNANITNPNDSDGIGCYIKCLYDKLKYLDSNGEFNYKQMKATASYMNDEVIKLLSSVGQLVNMFPKCLVLITVLVSLGLSKKYSDSTIQAWTNLIEPYNNDCLLETNADQNDAAEMTNNGFLRKTEESACYLKCLYQKLEFLKDDGEIDVEAILTKAPYMNFEVSDKCKKKAASETDLCEKSYVLGNCILKEMQI</sequence>
<dbReference type="EMBL" id="JARPUR010000004">
    <property type="protein sequence ID" value="KAK4878878.1"/>
    <property type="molecule type" value="Genomic_DNA"/>
</dbReference>
<dbReference type="Pfam" id="PF01395">
    <property type="entry name" value="PBP_GOBP"/>
    <property type="match status" value="2"/>
</dbReference>
<keyword evidence="7" id="KW-1185">Reference proteome</keyword>
<dbReference type="PANTHER" id="PTHR11857">
    <property type="entry name" value="ODORANT BINDING PROTEIN-RELATED"/>
    <property type="match status" value="1"/>
</dbReference>
<keyword evidence="3" id="KW-0964">Secreted</keyword>
<dbReference type="GO" id="GO:0007608">
    <property type="term" value="P:sensory perception of smell"/>
    <property type="evidence" value="ECO:0007669"/>
    <property type="project" value="TreeGrafter"/>
</dbReference>
<evidence type="ECO:0000256" key="5">
    <source>
        <dbReference type="SAM" id="SignalP"/>
    </source>
</evidence>
<dbReference type="Gene3D" id="1.10.238.20">
    <property type="entry name" value="Pheromone/general odorant binding protein domain"/>
    <property type="match status" value="2"/>
</dbReference>
<comment type="similarity">
    <text evidence="2">Belongs to the PBP/GOBP family.</text>
</comment>
<dbReference type="CDD" id="cd23992">
    <property type="entry name" value="PBP_GOBP"/>
    <property type="match status" value="2"/>
</dbReference>
<organism evidence="6 7">
    <name type="scientific">Aquatica leii</name>
    <dbReference type="NCBI Taxonomy" id="1421715"/>
    <lineage>
        <taxon>Eukaryota</taxon>
        <taxon>Metazoa</taxon>
        <taxon>Ecdysozoa</taxon>
        <taxon>Arthropoda</taxon>
        <taxon>Hexapoda</taxon>
        <taxon>Insecta</taxon>
        <taxon>Pterygota</taxon>
        <taxon>Neoptera</taxon>
        <taxon>Endopterygota</taxon>
        <taxon>Coleoptera</taxon>
        <taxon>Polyphaga</taxon>
        <taxon>Elateriformia</taxon>
        <taxon>Elateroidea</taxon>
        <taxon>Lampyridae</taxon>
        <taxon>Luciolinae</taxon>
        <taxon>Aquatica</taxon>
    </lineage>
</organism>
<evidence type="ECO:0000256" key="4">
    <source>
        <dbReference type="ARBA" id="ARBA00022729"/>
    </source>
</evidence>
<accession>A0AAN7SNQ2</accession>
<comment type="subcellular location">
    <subcellularLocation>
        <location evidence="1">Secreted</location>
    </subcellularLocation>
</comment>
<dbReference type="GO" id="GO:0005615">
    <property type="term" value="C:extracellular space"/>
    <property type="evidence" value="ECO:0007669"/>
    <property type="project" value="TreeGrafter"/>
</dbReference>
<dbReference type="GO" id="GO:0005549">
    <property type="term" value="F:odorant binding"/>
    <property type="evidence" value="ECO:0007669"/>
    <property type="project" value="InterPro"/>
</dbReference>
<evidence type="ECO:0000313" key="7">
    <source>
        <dbReference type="Proteomes" id="UP001353858"/>
    </source>
</evidence>
<dbReference type="PANTHER" id="PTHR11857:SF43">
    <property type="entry name" value="GEO07291P1-RELATED"/>
    <property type="match status" value="1"/>
</dbReference>
<dbReference type="InterPro" id="IPR006170">
    <property type="entry name" value="PBP/GOBP"/>
</dbReference>
<protein>
    <submittedName>
        <fullName evidence="6">Uncharacterized protein</fullName>
    </submittedName>
</protein>
<feature type="chain" id="PRO_5043004118" evidence="5">
    <location>
        <begin position="16"/>
        <end position="235"/>
    </location>
</feature>
<reference evidence="7" key="1">
    <citation type="submission" date="2023-01" db="EMBL/GenBank/DDBJ databases">
        <title>Key to firefly adult light organ development and bioluminescence: homeobox transcription factors regulate luciferase expression and transportation to peroxisome.</title>
        <authorList>
            <person name="Fu X."/>
        </authorList>
    </citation>
    <scope>NUCLEOTIDE SEQUENCE [LARGE SCALE GENOMIC DNA]</scope>
</reference>
<evidence type="ECO:0000256" key="2">
    <source>
        <dbReference type="ARBA" id="ARBA00008098"/>
    </source>
</evidence>
<dbReference type="AlphaFoldDB" id="A0AAN7SNQ2"/>